<evidence type="ECO:0000256" key="1">
    <source>
        <dbReference type="ARBA" id="ARBA00009762"/>
    </source>
</evidence>
<evidence type="ECO:0000256" key="3">
    <source>
        <dbReference type="ARBA" id="ARBA00022515"/>
    </source>
</evidence>
<evidence type="ECO:0000256" key="2">
    <source>
        <dbReference type="ARBA" id="ARBA00022478"/>
    </source>
</evidence>
<dbReference type="InterPro" id="IPR002755">
    <property type="entry name" value="DNA_primase_S"/>
</dbReference>
<dbReference type="AlphaFoldDB" id="A0A075H332"/>
<evidence type="ECO:0000256" key="4">
    <source>
        <dbReference type="ARBA" id="ARBA00022679"/>
    </source>
</evidence>
<organism evidence="14">
    <name type="scientific">uncultured marine group II/III euryarchaeote KM3_28_D12</name>
    <dbReference type="NCBI Taxonomy" id="1456431"/>
    <lineage>
        <taxon>Archaea</taxon>
        <taxon>Methanobacteriati</taxon>
        <taxon>Methanobacteriota</taxon>
        <taxon>environmental samples</taxon>
    </lineage>
</organism>
<comment type="function">
    <text evidence="11">Catalytic subunit of DNA primase, an RNA polymerase that catalyzes the synthesis of short RNA molecules used as primers for DNA polymerase during DNA replication. The small subunit contains the primase catalytic core and has DNA synthesis activity on its own. Binding to the large subunit stabilizes and modulates the activity, increasing the rate of DNA synthesis while decreasing the length of the DNA fragments, and conferring RNA synthesis capability. The DNA polymerase activity may enable DNA primase to also catalyze primer extension after primer synthesis. May also play a role in DNA repair.</text>
</comment>
<comment type="similarity">
    <text evidence="1 11 12">Belongs to the eukaryotic-type primase small subunit family.</text>
</comment>
<keyword evidence="8 11" id="KW-0460">Magnesium</keyword>
<feature type="active site" evidence="11">
    <location>
        <position position="96"/>
    </location>
</feature>
<dbReference type="EMBL" id="KF900828">
    <property type="protein sequence ID" value="AIF08358.1"/>
    <property type="molecule type" value="Genomic_DNA"/>
</dbReference>
<feature type="active site" evidence="11">
    <location>
        <position position="98"/>
    </location>
</feature>
<evidence type="ECO:0000256" key="10">
    <source>
        <dbReference type="ARBA" id="ARBA00023211"/>
    </source>
</evidence>
<keyword evidence="5 11" id="KW-0548">Nucleotidyltransferase</keyword>
<evidence type="ECO:0000256" key="13">
    <source>
        <dbReference type="RuleBase" id="RU004224"/>
    </source>
</evidence>
<protein>
    <recommendedName>
        <fullName evidence="11">DNA primase small subunit PriS</fullName>
        <ecNumber evidence="11">2.7.7.-</ecNumber>
    </recommendedName>
</protein>
<evidence type="ECO:0000256" key="5">
    <source>
        <dbReference type="ARBA" id="ARBA00022695"/>
    </source>
</evidence>
<dbReference type="InterPro" id="IPR023639">
    <property type="entry name" value="DNA_primase_ssu_PriS"/>
</dbReference>
<evidence type="ECO:0000256" key="6">
    <source>
        <dbReference type="ARBA" id="ARBA00022705"/>
    </source>
</evidence>
<dbReference type="SUPFAM" id="SSF56747">
    <property type="entry name" value="Prim-pol domain"/>
    <property type="match status" value="1"/>
</dbReference>
<keyword evidence="2 11" id="KW-0240">DNA-directed RNA polymerase</keyword>
<evidence type="ECO:0000256" key="12">
    <source>
        <dbReference type="RuleBase" id="RU003514"/>
    </source>
</evidence>
<name>A0A075H332_9EURY</name>
<comment type="function">
    <text evidence="13">RNA polymerase that catalyzes the synthesis of short RNA molecules used as primers for DNA polymerase during DNA replication.</text>
</comment>
<evidence type="ECO:0000256" key="11">
    <source>
        <dbReference type="HAMAP-Rule" id="MF_00700"/>
    </source>
</evidence>
<reference evidence="14" key="1">
    <citation type="journal article" date="2014" name="Genome Biol. Evol.">
        <title>Pangenome evidence for extensive interdomain horizontal transfer affecting lineage core and shell genes in uncultured planktonic thaumarchaeota and euryarchaeota.</title>
        <authorList>
            <person name="Deschamps P."/>
            <person name="Zivanovic Y."/>
            <person name="Moreira D."/>
            <person name="Rodriguez-Valera F."/>
            <person name="Lopez-Garcia P."/>
        </authorList>
    </citation>
    <scope>NUCLEOTIDE SEQUENCE</scope>
</reference>
<dbReference type="GO" id="GO:0046872">
    <property type="term" value="F:metal ion binding"/>
    <property type="evidence" value="ECO:0007669"/>
    <property type="project" value="UniProtKB-KW"/>
</dbReference>
<evidence type="ECO:0000256" key="8">
    <source>
        <dbReference type="ARBA" id="ARBA00022842"/>
    </source>
</evidence>
<feature type="active site" evidence="11">
    <location>
        <position position="308"/>
    </location>
</feature>
<dbReference type="GO" id="GO:0006269">
    <property type="term" value="P:DNA replication, synthesis of primer"/>
    <property type="evidence" value="ECO:0007669"/>
    <property type="project" value="UniProtKB-UniRule"/>
</dbReference>
<keyword evidence="6 11" id="KW-0235">DNA replication</keyword>
<keyword evidence="4 11" id="KW-0808">Transferase</keyword>
<dbReference type="EC" id="2.7.7.-" evidence="11"/>
<keyword evidence="3 11" id="KW-0639">Primosome</keyword>
<keyword evidence="9 11" id="KW-0804">Transcription</keyword>
<dbReference type="PANTHER" id="PTHR10536">
    <property type="entry name" value="DNA PRIMASE SMALL SUBUNIT"/>
    <property type="match status" value="1"/>
</dbReference>
<dbReference type="Gene3D" id="3.90.920.10">
    <property type="entry name" value="DNA primase, PRIM domain"/>
    <property type="match status" value="1"/>
</dbReference>
<keyword evidence="7 11" id="KW-0479">Metal-binding</keyword>
<comment type="subunit">
    <text evidence="11">Heterodimer of a small subunit (PriS) and a large subunit (PriL).</text>
</comment>
<gene>
    <name evidence="14" type="primary">PRI</name>
    <name evidence="11" type="synonym">priS</name>
</gene>
<dbReference type="GO" id="GO:0003899">
    <property type="term" value="F:DNA-directed RNA polymerase activity"/>
    <property type="evidence" value="ECO:0007669"/>
    <property type="project" value="UniProtKB-UniRule"/>
</dbReference>
<keyword evidence="10 11" id="KW-0464">Manganese</keyword>
<dbReference type="Pfam" id="PF01896">
    <property type="entry name" value="DNA_primase_S"/>
    <property type="match status" value="1"/>
</dbReference>
<evidence type="ECO:0000313" key="14">
    <source>
        <dbReference type="EMBL" id="AIF08358.1"/>
    </source>
</evidence>
<dbReference type="GO" id="GO:0000428">
    <property type="term" value="C:DNA-directed RNA polymerase complex"/>
    <property type="evidence" value="ECO:0007669"/>
    <property type="project" value="UniProtKB-KW"/>
</dbReference>
<proteinExistence type="inferred from homology"/>
<accession>A0A075H332</accession>
<dbReference type="HAMAP" id="MF_00700">
    <property type="entry name" value="DNA_primase_sml_arc"/>
    <property type="match status" value="1"/>
</dbReference>
<evidence type="ECO:0000256" key="9">
    <source>
        <dbReference type="ARBA" id="ARBA00023163"/>
    </source>
</evidence>
<sequence length="410" mass="46324">MSGWAKYAFRFSEYYQSRTVEQLWLPPRLRSREWMFDGFDDRPPERHRGFADGKGLLAHVIRRAPKSCFYSTAYYEDPNQRKMLDKNWRGADLIFDLDGDHLPGVSGTDFPAMIRVIQEQTWSLWNDFLEPEFGFDESHLQVTFSGHRGFHLHYRAPDIWHLDSSARRELVSHIRGEGVDVQAVLKGSDCSWRMRLLRGVDSVLSRLDRAVVDDADGRAALKELKEIIDVRSTAADSEVSRIGKDTLRLVAEKAQNAARRENLQSGISQGLLKPVFGGPRSGKEHDRVFRELIRGDGAVVLGNAGETDENVTIDVKRVIRWPTSLHGKSGMLVTEFPLSRLDPDSSGAFEPLSEAVPWDMTERNHRVRATVDDCIAAIGNHTVELANGEEADVSEGLATFLILKKWAEPV</sequence>
<comment type="cofactor">
    <cofactor evidence="11">
        <name>Mg(2+)</name>
        <dbReference type="ChEBI" id="CHEBI:18420"/>
    </cofactor>
    <cofactor evidence="11">
        <name>Mn(2+)</name>
        <dbReference type="ChEBI" id="CHEBI:29035"/>
    </cofactor>
</comment>
<evidence type="ECO:0000256" key="7">
    <source>
        <dbReference type="ARBA" id="ARBA00022723"/>
    </source>
</evidence>
<dbReference type="GO" id="GO:1990077">
    <property type="term" value="C:primosome complex"/>
    <property type="evidence" value="ECO:0007669"/>
    <property type="project" value="UniProtKB-KW"/>
</dbReference>